<keyword evidence="2" id="KW-1185">Reference proteome</keyword>
<accession>A0AAV4AS20</accession>
<sequence length="85" mass="9591">MRSLYIDSKSPHPMDEAGTFNKVDNSLMLMGGFYCRQNKQVRRGGRKFLVTKLWAEASEKQKRDILVGLSRVRAPPSAPRPDTGP</sequence>
<proteinExistence type="predicted"/>
<evidence type="ECO:0000313" key="1">
    <source>
        <dbReference type="EMBL" id="GFO09747.1"/>
    </source>
</evidence>
<reference evidence="1 2" key="1">
    <citation type="journal article" date="2021" name="Elife">
        <title>Chloroplast acquisition without the gene transfer in kleptoplastic sea slugs, Plakobranchus ocellatus.</title>
        <authorList>
            <person name="Maeda T."/>
            <person name="Takahashi S."/>
            <person name="Yoshida T."/>
            <person name="Shimamura S."/>
            <person name="Takaki Y."/>
            <person name="Nagai Y."/>
            <person name="Toyoda A."/>
            <person name="Suzuki Y."/>
            <person name="Arimoto A."/>
            <person name="Ishii H."/>
            <person name="Satoh N."/>
            <person name="Nishiyama T."/>
            <person name="Hasebe M."/>
            <person name="Maruyama T."/>
            <person name="Minagawa J."/>
            <person name="Obokata J."/>
            <person name="Shigenobu S."/>
        </authorList>
    </citation>
    <scope>NUCLEOTIDE SEQUENCE [LARGE SCALE GENOMIC DNA]</scope>
</reference>
<dbReference type="AlphaFoldDB" id="A0AAV4AS20"/>
<name>A0AAV4AS20_9GAST</name>
<organism evidence="1 2">
    <name type="scientific">Plakobranchus ocellatus</name>
    <dbReference type="NCBI Taxonomy" id="259542"/>
    <lineage>
        <taxon>Eukaryota</taxon>
        <taxon>Metazoa</taxon>
        <taxon>Spiralia</taxon>
        <taxon>Lophotrochozoa</taxon>
        <taxon>Mollusca</taxon>
        <taxon>Gastropoda</taxon>
        <taxon>Heterobranchia</taxon>
        <taxon>Euthyneura</taxon>
        <taxon>Panpulmonata</taxon>
        <taxon>Sacoglossa</taxon>
        <taxon>Placobranchoidea</taxon>
        <taxon>Plakobranchidae</taxon>
        <taxon>Plakobranchus</taxon>
    </lineage>
</organism>
<dbReference type="EMBL" id="BLXT01004117">
    <property type="protein sequence ID" value="GFO09747.1"/>
    <property type="molecule type" value="Genomic_DNA"/>
</dbReference>
<dbReference type="Proteomes" id="UP000735302">
    <property type="component" value="Unassembled WGS sequence"/>
</dbReference>
<gene>
    <name evidence="1" type="ORF">PoB_003625200</name>
</gene>
<protein>
    <submittedName>
        <fullName evidence="1">Uncharacterized protein</fullName>
    </submittedName>
</protein>
<evidence type="ECO:0000313" key="2">
    <source>
        <dbReference type="Proteomes" id="UP000735302"/>
    </source>
</evidence>
<comment type="caution">
    <text evidence="1">The sequence shown here is derived from an EMBL/GenBank/DDBJ whole genome shotgun (WGS) entry which is preliminary data.</text>
</comment>